<dbReference type="GO" id="GO:0016757">
    <property type="term" value="F:glycosyltransferase activity"/>
    <property type="evidence" value="ECO:0007669"/>
    <property type="project" value="InterPro"/>
</dbReference>
<feature type="transmembrane region" description="Helical" evidence="1">
    <location>
        <begin position="252"/>
        <end position="272"/>
    </location>
</feature>
<evidence type="ECO:0008006" key="4">
    <source>
        <dbReference type="Google" id="ProtNLM"/>
    </source>
</evidence>
<dbReference type="InterPro" id="IPR029675">
    <property type="entry name" value="PGAP4"/>
</dbReference>
<dbReference type="EMBL" id="LGRN01000210">
    <property type="protein sequence ID" value="OJD14587.1"/>
    <property type="molecule type" value="Genomic_DNA"/>
</dbReference>
<reference evidence="2 3" key="1">
    <citation type="submission" date="2015-07" db="EMBL/GenBank/DDBJ databases">
        <title>Emmonsia species relationships and genome sequence.</title>
        <authorList>
            <consortium name="The Broad Institute Genomics Platform"/>
            <person name="Cuomo C.A."/>
            <person name="Munoz J.F."/>
            <person name="Imamovic A."/>
            <person name="Priest M.E."/>
            <person name="Young S."/>
            <person name="Clay O.K."/>
            <person name="McEwen J.G."/>
        </authorList>
    </citation>
    <scope>NUCLEOTIDE SEQUENCE [LARGE SCALE GENOMIC DNA]</scope>
    <source>
        <strain evidence="2 3">UAMH 9510</strain>
    </source>
</reference>
<protein>
    <recommendedName>
        <fullName evidence="4">Integral membrane protein</fullName>
    </recommendedName>
</protein>
<name>A0A1J9Q308_9EURO</name>
<dbReference type="PANTHER" id="PTHR31410">
    <property type="entry name" value="TRANSMEMBRANE PROTEIN 246"/>
    <property type="match status" value="1"/>
</dbReference>
<dbReference type="CDD" id="cd22189">
    <property type="entry name" value="PGAP4-like_fungal"/>
    <property type="match status" value="1"/>
</dbReference>
<evidence type="ECO:0000313" key="3">
    <source>
        <dbReference type="Proteomes" id="UP000182235"/>
    </source>
</evidence>
<comment type="caution">
    <text evidence="2">The sequence shown here is derived from an EMBL/GenBank/DDBJ whole genome shotgun (WGS) entry which is preliminary data.</text>
</comment>
<sequence length="425" mass="48203">MLISRPAVRVILLTLFVLSLFIYYGKTHFYRDPGSIFYDPGRAFERTYSLHRESEAKEYIRTVAGRNETGSTFKAGEKPVICGVFSTVKRKGVQYVETAIASMVYGLTPAERADLHLGVLFAHANTTAHPSLKLEWLHRAVDFTFTYKDNMPEETFLKLQTLEETANFQEKGVFDYTYALKQCYAKKTPYIAMFEDDTLFADGWLVRSLIALREIESAAADVMKPWLYMRLFNQERSTGWAHRNIGGNNEPWIILGIAAAILAPAFLVRRWLQLRRSSSSSSRDCAAYLGAIYAIVLFTVPCFVILFFQAGKASMLPPSPGVFRELFGCCSQAMIFPSERVPGLIEFLERKERGQVDLLLKDLAIAEGFDTYALYPVQVQHIGSSSVRGTSRQEAQAVWSMAFENLNADSLHKEHLEMVSQYYKK</sequence>
<feature type="transmembrane region" description="Helical" evidence="1">
    <location>
        <begin position="7"/>
        <end position="25"/>
    </location>
</feature>
<evidence type="ECO:0000256" key="1">
    <source>
        <dbReference type="SAM" id="Phobius"/>
    </source>
</evidence>
<dbReference type="Proteomes" id="UP000182235">
    <property type="component" value="Unassembled WGS sequence"/>
</dbReference>
<dbReference type="OrthoDB" id="2016523at2759"/>
<keyword evidence="1" id="KW-0812">Transmembrane</keyword>
<accession>A0A1J9Q308</accession>
<organism evidence="2 3">
    <name type="scientific">Emergomyces pasteurianus Ep9510</name>
    <dbReference type="NCBI Taxonomy" id="1447872"/>
    <lineage>
        <taxon>Eukaryota</taxon>
        <taxon>Fungi</taxon>
        <taxon>Dikarya</taxon>
        <taxon>Ascomycota</taxon>
        <taxon>Pezizomycotina</taxon>
        <taxon>Eurotiomycetes</taxon>
        <taxon>Eurotiomycetidae</taxon>
        <taxon>Onygenales</taxon>
        <taxon>Ajellomycetaceae</taxon>
        <taxon>Emergomyces</taxon>
    </lineage>
</organism>
<dbReference type="PANTHER" id="PTHR31410:SF1">
    <property type="entry name" value="POST-GPI ATTACHMENT TO PROTEINS FACTOR 4"/>
    <property type="match status" value="1"/>
</dbReference>
<keyword evidence="1" id="KW-1133">Transmembrane helix</keyword>
<feature type="transmembrane region" description="Helical" evidence="1">
    <location>
        <begin position="284"/>
        <end position="308"/>
    </location>
</feature>
<keyword evidence="3" id="KW-1185">Reference proteome</keyword>
<keyword evidence="1" id="KW-0472">Membrane</keyword>
<gene>
    <name evidence="2" type="ORF">AJ78_05074</name>
</gene>
<dbReference type="AlphaFoldDB" id="A0A1J9Q308"/>
<dbReference type="GO" id="GO:0006506">
    <property type="term" value="P:GPI anchor biosynthetic process"/>
    <property type="evidence" value="ECO:0007669"/>
    <property type="project" value="InterPro"/>
</dbReference>
<dbReference type="GO" id="GO:0000139">
    <property type="term" value="C:Golgi membrane"/>
    <property type="evidence" value="ECO:0007669"/>
    <property type="project" value="InterPro"/>
</dbReference>
<proteinExistence type="predicted"/>
<dbReference type="VEuPathDB" id="FungiDB:AJ78_05074"/>
<evidence type="ECO:0000313" key="2">
    <source>
        <dbReference type="EMBL" id="OJD14587.1"/>
    </source>
</evidence>